<accession>A6H5G8</accession>
<reference evidence="2" key="1">
    <citation type="journal article" date="2005" name="Mol. Phylogenet. Evol.">
        <title>A phylogeny of cycads (Cycadales) inferred from chloroplast matK gene, trnK intron, and nuclear rDNA ITS region.</title>
        <authorList>
            <person name="Chaw S.M."/>
            <person name="Walters T.W."/>
            <person name="Chang C.C."/>
            <person name="Hu S.H."/>
            <person name="Chen S.H."/>
        </authorList>
    </citation>
    <scope>NUCLEOTIDE SEQUENCE</scope>
</reference>
<dbReference type="EMBL" id="AP009339">
    <property type="protein sequence ID" value="BAF64934.1"/>
    <property type="molecule type" value="Genomic_DNA"/>
</dbReference>
<evidence type="ECO:0000256" key="1">
    <source>
        <dbReference type="SAM" id="Phobius"/>
    </source>
</evidence>
<keyword evidence="2" id="KW-0150">Chloroplast</keyword>
<sequence>MDYTIRSPSGEIFPKCTMAIEFLFGREGGGKFFFQMIMIKNPMSYIGIGICHIHASIYAYTVMV</sequence>
<protein>
    <submittedName>
        <fullName evidence="2">Uncharacterized protein</fullName>
    </submittedName>
</protein>
<keyword evidence="1" id="KW-1133">Transmembrane helix</keyword>
<dbReference type="RefSeq" id="YP_001312193.1">
    <property type="nucleotide sequence ID" value="NC_009618.1"/>
</dbReference>
<proteinExistence type="predicted"/>
<dbReference type="GeneID" id="5309630"/>
<geneLocation type="chloroplast" evidence="2"/>
<keyword evidence="2" id="KW-0934">Plastid</keyword>
<feature type="transmembrane region" description="Helical" evidence="1">
    <location>
        <begin position="43"/>
        <end position="63"/>
    </location>
</feature>
<dbReference type="AlphaFoldDB" id="A6H5G8"/>
<keyword evidence="1" id="KW-0472">Membrane</keyword>
<name>A6H5G8_CYCTA</name>
<keyword evidence="1" id="KW-0812">Transmembrane</keyword>
<evidence type="ECO:0000313" key="2">
    <source>
        <dbReference type="EMBL" id="BAF64934.1"/>
    </source>
</evidence>
<reference evidence="2" key="2">
    <citation type="journal article" date="2007" name="Mol. Biol. Evol.">
        <title>Chloroplast genome (cpDNA) of Cycas taitungensis and 56 cp protein-coding genes of Gnetum parvifolium: insights into cpDNA evolution and phylogeny of extant seed plants.</title>
        <authorList>
            <person name="Wu C.S."/>
            <person name="Wang Y.N."/>
            <person name="Liu S.M."/>
            <person name="Chaw S.M."/>
        </authorList>
    </citation>
    <scope>NUCLEOTIDE SEQUENCE [LARGE SCALE GENOMIC DNA]</scope>
</reference>
<organism evidence="2">
    <name type="scientific">Cycas taitungensis</name>
    <name type="common">Prince sago</name>
    <name type="synonym">Cycas taiwaniana</name>
    <dbReference type="NCBI Taxonomy" id="54799"/>
    <lineage>
        <taxon>Eukaryota</taxon>
        <taxon>Viridiplantae</taxon>
        <taxon>Streptophyta</taxon>
        <taxon>Embryophyta</taxon>
        <taxon>Tracheophyta</taxon>
        <taxon>Spermatophyta</taxon>
        <taxon>Cycadidae</taxon>
        <taxon>Cycadales</taxon>
        <taxon>Cycadaceae</taxon>
        <taxon>Cycas</taxon>
    </lineage>
</organism>